<reference evidence="27" key="1">
    <citation type="journal article" date="2006" name="Science">
        <title>Ancient noncoding elements conserved in the human genome.</title>
        <authorList>
            <person name="Venkatesh B."/>
            <person name="Kirkness E.F."/>
            <person name="Loh Y.H."/>
            <person name="Halpern A.L."/>
            <person name="Lee A.P."/>
            <person name="Johnson J."/>
            <person name="Dandona N."/>
            <person name="Viswanathan L.D."/>
            <person name="Tay A."/>
            <person name="Venter J.C."/>
            <person name="Strausberg R.L."/>
            <person name="Brenner S."/>
        </authorList>
    </citation>
    <scope>NUCLEOTIDE SEQUENCE [LARGE SCALE GENOMIC DNA]</scope>
</reference>
<dbReference type="FunFam" id="2.40.110.10:FF:000002">
    <property type="entry name" value="Acyl-CoA dehydrogenase fadE12"/>
    <property type="match status" value="1"/>
</dbReference>
<dbReference type="Pfam" id="PF02770">
    <property type="entry name" value="Acyl-CoA_dh_M"/>
    <property type="match status" value="1"/>
</dbReference>
<evidence type="ECO:0000256" key="12">
    <source>
        <dbReference type="ARBA" id="ARBA00023136"/>
    </source>
</evidence>
<accession>A0A4W3HRD6</accession>
<dbReference type="GO" id="GO:0033539">
    <property type="term" value="P:fatty acid beta-oxidation using acyl-CoA dehydrogenase"/>
    <property type="evidence" value="ECO:0007669"/>
    <property type="project" value="TreeGrafter"/>
</dbReference>
<comment type="catalytic activity">
    <reaction evidence="18">
        <text>tetracosanoyl-CoA + oxidized [electron-transfer flavoprotein] + H(+) = (2E)-tetracosenoyl-CoA + reduced [electron-transfer flavoprotein]</text>
        <dbReference type="Rhea" id="RHEA:47232"/>
        <dbReference type="Rhea" id="RHEA-COMP:10685"/>
        <dbReference type="Rhea" id="RHEA-COMP:10686"/>
        <dbReference type="ChEBI" id="CHEBI:15378"/>
        <dbReference type="ChEBI" id="CHEBI:57692"/>
        <dbReference type="ChEBI" id="CHEBI:58307"/>
        <dbReference type="ChEBI" id="CHEBI:65052"/>
        <dbReference type="ChEBI" id="CHEBI:74693"/>
    </reaction>
    <physiologicalReaction direction="left-to-right" evidence="18">
        <dbReference type="Rhea" id="RHEA:47233"/>
    </physiologicalReaction>
</comment>
<keyword evidence="11" id="KW-0443">Lipid metabolism</keyword>
<keyword evidence="7" id="KW-0285">Flavoprotein</keyword>
<feature type="domain" description="Acyl-CoA dehydrogenase/oxidase N-terminal" evidence="25">
    <location>
        <begin position="372"/>
        <end position="480"/>
    </location>
</feature>
<dbReference type="Gene3D" id="1.10.540.10">
    <property type="entry name" value="Acyl-CoA dehydrogenase/oxidase, N-terminal domain"/>
    <property type="match status" value="1"/>
</dbReference>
<dbReference type="GO" id="GO:0005777">
    <property type="term" value="C:peroxisome"/>
    <property type="evidence" value="ECO:0007669"/>
    <property type="project" value="UniProtKB-SubCell"/>
</dbReference>
<dbReference type="InterPro" id="IPR009075">
    <property type="entry name" value="AcylCo_DH/oxidase_C"/>
</dbReference>
<evidence type="ECO:0000256" key="1">
    <source>
        <dbReference type="ARBA" id="ARBA00001974"/>
    </source>
</evidence>
<dbReference type="SUPFAM" id="SSF56645">
    <property type="entry name" value="Acyl-CoA dehydrogenase NM domain-like"/>
    <property type="match status" value="1"/>
</dbReference>
<evidence type="ECO:0000256" key="13">
    <source>
        <dbReference type="ARBA" id="ARBA00023140"/>
    </source>
</evidence>
<feature type="domain" description="Aminoglycoside phosphotransferase" evidence="23">
    <location>
        <begin position="39"/>
        <end position="258"/>
    </location>
</feature>
<comment type="catalytic activity">
    <reaction evidence="21">
        <text>eicosanoyl-CoA + oxidized [electron-transfer flavoprotein] + H(+) = (2E)-eicosenoyl-CoA + reduced [electron-transfer flavoprotein]</text>
        <dbReference type="Rhea" id="RHEA:47236"/>
        <dbReference type="Rhea" id="RHEA-COMP:10685"/>
        <dbReference type="Rhea" id="RHEA-COMP:10686"/>
        <dbReference type="ChEBI" id="CHEBI:15378"/>
        <dbReference type="ChEBI" id="CHEBI:57380"/>
        <dbReference type="ChEBI" id="CHEBI:57692"/>
        <dbReference type="ChEBI" id="CHEBI:58307"/>
        <dbReference type="ChEBI" id="CHEBI:74691"/>
    </reaction>
    <physiologicalReaction direction="left-to-right" evidence="21">
        <dbReference type="Rhea" id="RHEA:47237"/>
    </physiologicalReaction>
</comment>
<evidence type="ECO:0000256" key="19">
    <source>
        <dbReference type="ARBA" id="ARBA00048395"/>
    </source>
</evidence>
<evidence type="ECO:0000256" key="5">
    <source>
        <dbReference type="ARBA" id="ARBA00009347"/>
    </source>
</evidence>
<dbReference type="PANTHER" id="PTHR48083:SF13">
    <property type="entry name" value="ACYL-COA DEHYDROGENASE FAMILY MEMBER 11"/>
    <property type="match status" value="1"/>
</dbReference>
<reference evidence="27" key="2">
    <citation type="journal article" date="2007" name="PLoS Biol.">
        <title>Survey sequencing and comparative analysis of the elephant shark (Callorhinchus milii) genome.</title>
        <authorList>
            <person name="Venkatesh B."/>
            <person name="Kirkness E.F."/>
            <person name="Loh Y.H."/>
            <person name="Halpern A.L."/>
            <person name="Lee A.P."/>
            <person name="Johnson J."/>
            <person name="Dandona N."/>
            <person name="Viswanathan L.D."/>
            <person name="Tay A."/>
            <person name="Venter J.C."/>
            <person name="Strausberg R.L."/>
            <person name="Brenner S."/>
        </authorList>
    </citation>
    <scope>NUCLEOTIDE SEQUENCE [LARGE SCALE GENOMIC DNA]</scope>
</reference>
<dbReference type="InParanoid" id="A0A4W3HRD6"/>
<evidence type="ECO:0000259" key="25">
    <source>
        <dbReference type="Pfam" id="PF02771"/>
    </source>
</evidence>
<evidence type="ECO:0000256" key="18">
    <source>
        <dbReference type="ARBA" id="ARBA00048086"/>
    </source>
</evidence>
<comment type="cofactor">
    <cofactor evidence="1">
        <name>FAD</name>
        <dbReference type="ChEBI" id="CHEBI:57692"/>
    </cofactor>
</comment>
<organism evidence="26 27">
    <name type="scientific">Callorhinchus milii</name>
    <name type="common">Ghost shark</name>
    <dbReference type="NCBI Taxonomy" id="7868"/>
    <lineage>
        <taxon>Eukaryota</taxon>
        <taxon>Metazoa</taxon>
        <taxon>Chordata</taxon>
        <taxon>Craniata</taxon>
        <taxon>Vertebrata</taxon>
        <taxon>Chondrichthyes</taxon>
        <taxon>Holocephali</taxon>
        <taxon>Chimaeriformes</taxon>
        <taxon>Callorhinchidae</taxon>
        <taxon>Callorhinchus</taxon>
    </lineage>
</organism>
<evidence type="ECO:0000313" key="27">
    <source>
        <dbReference type="Proteomes" id="UP000314986"/>
    </source>
</evidence>
<dbReference type="InterPro" id="IPR036250">
    <property type="entry name" value="AcylCo_DH-like_C"/>
</dbReference>
<evidence type="ECO:0000256" key="8">
    <source>
        <dbReference type="ARBA" id="ARBA00022827"/>
    </source>
</evidence>
<evidence type="ECO:0000256" key="6">
    <source>
        <dbReference type="ARBA" id="ARBA00011738"/>
    </source>
</evidence>
<keyword evidence="9" id="KW-0276">Fatty acid metabolism</keyword>
<evidence type="ECO:0000256" key="4">
    <source>
        <dbReference type="ARBA" id="ARBA00005005"/>
    </source>
</evidence>
<evidence type="ECO:0000259" key="23">
    <source>
        <dbReference type="Pfam" id="PF01636"/>
    </source>
</evidence>
<protein>
    <recommendedName>
        <fullName evidence="14">Acyl-CoA dehydrogenase family member 11</fullName>
    </recommendedName>
</protein>
<dbReference type="InterPro" id="IPR013786">
    <property type="entry name" value="AcylCoA_DH/ox_N"/>
</dbReference>
<dbReference type="GeneTree" id="ENSGT00940000160993"/>
<dbReference type="Gene3D" id="3.90.1200.10">
    <property type="match status" value="1"/>
</dbReference>
<comment type="subcellular location">
    <subcellularLocation>
        <location evidence="3">Mitochondrion membrane</location>
    </subcellularLocation>
    <subcellularLocation>
        <location evidence="2">Peroxisome</location>
    </subcellularLocation>
</comment>
<dbReference type="SUPFAM" id="SSF56112">
    <property type="entry name" value="Protein kinase-like (PK-like)"/>
    <property type="match status" value="1"/>
</dbReference>
<evidence type="ECO:0000256" key="16">
    <source>
        <dbReference type="ARBA" id="ARBA00047443"/>
    </source>
</evidence>
<dbReference type="Gene3D" id="1.20.140.10">
    <property type="entry name" value="Butyryl-CoA Dehydrogenase, subunit A, domain 3"/>
    <property type="match status" value="1"/>
</dbReference>
<feature type="domain" description="Acyl-CoA oxidase/dehydrogenase middle" evidence="24">
    <location>
        <begin position="484"/>
        <end position="587"/>
    </location>
</feature>
<evidence type="ECO:0000259" key="24">
    <source>
        <dbReference type="Pfam" id="PF02770"/>
    </source>
</evidence>
<evidence type="ECO:0000313" key="26">
    <source>
        <dbReference type="Ensembl" id="ENSCMIP00000011779.1"/>
    </source>
</evidence>
<dbReference type="OMA" id="LHGGHFE"/>
<dbReference type="InterPro" id="IPR041726">
    <property type="entry name" value="ACAD10_11_N"/>
</dbReference>
<dbReference type="InterPro" id="IPR009100">
    <property type="entry name" value="AcylCoA_DH/oxidase_NM_dom_sf"/>
</dbReference>
<evidence type="ECO:0000256" key="3">
    <source>
        <dbReference type="ARBA" id="ARBA00004325"/>
    </source>
</evidence>
<comment type="catalytic activity">
    <reaction evidence="20">
        <text>hexacosanoyl-CoA + oxidized [electron-transfer flavoprotein] + H(+) = (2E)-hexacosenoyl-CoA + reduced [electron-transfer flavoprotein]</text>
        <dbReference type="Rhea" id="RHEA:48216"/>
        <dbReference type="Rhea" id="RHEA-COMP:10685"/>
        <dbReference type="Rhea" id="RHEA-COMP:10686"/>
        <dbReference type="ChEBI" id="CHEBI:15378"/>
        <dbReference type="ChEBI" id="CHEBI:57692"/>
        <dbReference type="ChEBI" id="CHEBI:58307"/>
        <dbReference type="ChEBI" id="CHEBI:64868"/>
        <dbReference type="ChEBI" id="CHEBI:74281"/>
    </reaction>
    <physiologicalReaction direction="left-to-right" evidence="20">
        <dbReference type="Rhea" id="RHEA:48217"/>
    </physiologicalReaction>
</comment>
<reference evidence="27" key="3">
    <citation type="journal article" date="2014" name="Nature">
        <title>Elephant shark genome provides unique insights into gnathostome evolution.</title>
        <authorList>
            <consortium name="International Elephant Shark Genome Sequencing Consortium"/>
            <person name="Venkatesh B."/>
            <person name="Lee A.P."/>
            <person name="Ravi V."/>
            <person name="Maurya A.K."/>
            <person name="Lian M.M."/>
            <person name="Swann J.B."/>
            <person name="Ohta Y."/>
            <person name="Flajnik M.F."/>
            <person name="Sutoh Y."/>
            <person name="Kasahara M."/>
            <person name="Hoon S."/>
            <person name="Gangu V."/>
            <person name="Roy S.W."/>
            <person name="Irimia M."/>
            <person name="Korzh V."/>
            <person name="Kondrychyn I."/>
            <person name="Lim Z.W."/>
            <person name="Tay B.H."/>
            <person name="Tohari S."/>
            <person name="Kong K.W."/>
            <person name="Ho S."/>
            <person name="Lorente-Galdos B."/>
            <person name="Quilez J."/>
            <person name="Marques-Bonet T."/>
            <person name="Raney B.J."/>
            <person name="Ingham P.W."/>
            <person name="Tay A."/>
            <person name="Hillier L.W."/>
            <person name="Minx P."/>
            <person name="Boehm T."/>
            <person name="Wilson R.K."/>
            <person name="Brenner S."/>
            <person name="Warren W.C."/>
        </authorList>
    </citation>
    <scope>NUCLEOTIDE SEQUENCE [LARGE SCALE GENOMIC DNA]</scope>
</reference>
<comment type="similarity">
    <text evidence="5">Belongs to the acyl-CoA dehydrogenase family.</text>
</comment>
<comment type="catalytic activity">
    <reaction evidence="16">
        <text>a 2,3-saturated acyl-CoA + oxidized [electron-transfer flavoprotein] + H(+) = a (2E)-enoyl-CoA + reduced [electron-transfer flavoprotein]</text>
        <dbReference type="Rhea" id="RHEA:44704"/>
        <dbReference type="Rhea" id="RHEA-COMP:10685"/>
        <dbReference type="Rhea" id="RHEA-COMP:10686"/>
        <dbReference type="ChEBI" id="CHEBI:15378"/>
        <dbReference type="ChEBI" id="CHEBI:57692"/>
        <dbReference type="ChEBI" id="CHEBI:58307"/>
        <dbReference type="ChEBI" id="CHEBI:58856"/>
        <dbReference type="ChEBI" id="CHEBI:65111"/>
    </reaction>
    <physiologicalReaction direction="left-to-right" evidence="16">
        <dbReference type="Rhea" id="RHEA:44705"/>
    </physiologicalReaction>
</comment>
<dbReference type="InterPro" id="IPR002575">
    <property type="entry name" value="Aminoglycoside_PTrfase"/>
</dbReference>
<dbReference type="Proteomes" id="UP000314986">
    <property type="component" value="Unassembled WGS sequence"/>
</dbReference>
<dbReference type="CDD" id="cd05154">
    <property type="entry name" value="ACAD10_11_N-like"/>
    <property type="match status" value="1"/>
</dbReference>
<dbReference type="AlphaFoldDB" id="A0A4W3HRD6"/>
<dbReference type="PANTHER" id="PTHR48083">
    <property type="entry name" value="MEDIUM-CHAIN SPECIFIC ACYL-COA DEHYDROGENASE, MITOCHONDRIAL-RELATED"/>
    <property type="match status" value="1"/>
</dbReference>
<keyword evidence="10" id="KW-0560">Oxidoreductase</keyword>
<dbReference type="InterPro" id="IPR037069">
    <property type="entry name" value="AcylCoA_DH/ox_N_sf"/>
</dbReference>
<proteinExistence type="inferred from homology"/>
<dbReference type="GO" id="GO:0003995">
    <property type="term" value="F:acyl-CoA dehydrogenase activity"/>
    <property type="evidence" value="ECO:0007669"/>
    <property type="project" value="TreeGrafter"/>
</dbReference>
<comment type="catalytic activity">
    <reaction evidence="19">
        <text>tricosanoyl-CoA + oxidized [electron-transfer flavoprotein] + H(+) = (2E)-tricosenoyl-CoA + reduced [electron-transfer flavoprotein]</text>
        <dbReference type="Rhea" id="RHEA:48220"/>
        <dbReference type="Rhea" id="RHEA-COMP:10685"/>
        <dbReference type="Rhea" id="RHEA-COMP:10686"/>
        <dbReference type="ChEBI" id="CHEBI:15378"/>
        <dbReference type="ChEBI" id="CHEBI:57692"/>
        <dbReference type="ChEBI" id="CHEBI:58307"/>
        <dbReference type="ChEBI" id="CHEBI:90118"/>
        <dbReference type="ChEBI" id="CHEBI:90119"/>
    </reaction>
    <physiologicalReaction direction="left-to-right" evidence="19">
        <dbReference type="Rhea" id="RHEA:48221"/>
    </physiologicalReaction>
</comment>
<dbReference type="GO" id="GO:0031966">
    <property type="term" value="C:mitochondrial membrane"/>
    <property type="evidence" value="ECO:0007669"/>
    <property type="project" value="UniProtKB-SubCell"/>
</dbReference>
<evidence type="ECO:0000256" key="20">
    <source>
        <dbReference type="ARBA" id="ARBA00048399"/>
    </source>
</evidence>
<sequence>MADTIPVRGNQAFNQQALEAVLAARIPGFTHEPQPCLTVSQYRFGQSNPTYHLQKGNREYVLRKTPPGPLLLGAHMVDREHRVQKALFVAGFPVPKPLLFVDDDSIIGTNFYVMEHVQGRIFRDMSLPGVRPAERAALYVAMIETLARLHSADWRALGLQGYGKDRGYCKRQVLTWTKQYKAAATSNIPAMNQLSEWLLSNLPDNDQEGTLVHGDFRLENIIFHPTEARVLAVLDWELSTIGHPIADLAYTCLPFYWPKEVLFIGPNCNSNIQGVEGIPSCEELLSIYCRCRSLPVLLPNWNFFLALSSFKLASIIQGVYARSILGNATADNAHEFKDSVKPLAQTGLKLELSIEHPPDTRSQSEQTAQGHLVLQQLKKFMKQHLFPAEQVKSHFTNVICCFYSWQLKAKAVGLWNLFLPEVSGLSQLDYAFMAEEMGRCFFAPKVFNCQAPDTGNMEVLHLYGTEEQKKQWLKPLLSGEISSCFCMTEPAVASSDATNLECSIRREGASYRINGTKWWSSGAGNTNCKLAIVMGRTENKNISRHKQHSMILVPMDTSGLKVIRPLQVFGYEDCFHGGHFEIHFNNVQVPVSNMLLGEGRGFEIAQGRLGPGRIHHCMRTIGIAERALELLCQRVVQRKAFGKKLYENEVVAHWIAEGRIAIEQARLLTLKAAKTIDLVGTARARKEIAMIKVVAPRMACKVVDCAIQAYGGGGFSQDFPLAHMYSLVRTLRIADGPDEVHLSAVAKLELREQLKSLVGKL</sequence>
<dbReference type="SUPFAM" id="SSF47203">
    <property type="entry name" value="Acyl-CoA dehydrogenase C-terminal domain-like"/>
    <property type="match status" value="1"/>
</dbReference>
<dbReference type="Pfam" id="PF02771">
    <property type="entry name" value="Acyl-CoA_dh_N"/>
    <property type="match status" value="1"/>
</dbReference>
<name>A0A4W3HRD6_CALMI</name>
<evidence type="ECO:0000256" key="21">
    <source>
        <dbReference type="ARBA" id="ARBA00049140"/>
    </source>
</evidence>
<keyword evidence="13" id="KW-0576">Peroxisome</keyword>
<keyword evidence="27" id="KW-1185">Reference proteome</keyword>
<dbReference type="STRING" id="7868.ENSCMIP00000011779"/>
<comment type="subunit">
    <text evidence="6">Homodimer.</text>
</comment>
<dbReference type="Pfam" id="PF01636">
    <property type="entry name" value="APH"/>
    <property type="match status" value="1"/>
</dbReference>
<evidence type="ECO:0000256" key="11">
    <source>
        <dbReference type="ARBA" id="ARBA00023098"/>
    </source>
</evidence>
<dbReference type="GO" id="GO:0050660">
    <property type="term" value="F:flavin adenine dinucleotide binding"/>
    <property type="evidence" value="ECO:0007669"/>
    <property type="project" value="InterPro"/>
</dbReference>
<gene>
    <name evidence="26" type="primary">acad11</name>
</gene>
<dbReference type="InterPro" id="IPR046373">
    <property type="entry name" value="Acyl-CoA_Oxase/DH_mid-dom_sf"/>
</dbReference>
<comment type="pathway">
    <text evidence="4">Lipid metabolism; fatty acid beta-oxidation.</text>
</comment>
<dbReference type="InterPro" id="IPR050741">
    <property type="entry name" value="Acyl-CoA_dehydrogenase"/>
</dbReference>
<evidence type="ECO:0000256" key="9">
    <source>
        <dbReference type="ARBA" id="ARBA00022832"/>
    </source>
</evidence>
<dbReference type="FunCoup" id="A0A4W3HRD6">
    <property type="interactions" value="56"/>
</dbReference>
<evidence type="ECO:0000256" key="2">
    <source>
        <dbReference type="ARBA" id="ARBA00004275"/>
    </source>
</evidence>
<dbReference type="Pfam" id="PF00441">
    <property type="entry name" value="Acyl-CoA_dh_1"/>
    <property type="match status" value="1"/>
</dbReference>
<reference evidence="26" key="5">
    <citation type="submission" date="2025-09" db="UniProtKB">
        <authorList>
            <consortium name="Ensembl"/>
        </authorList>
    </citation>
    <scope>IDENTIFICATION</scope>
</reference>
<dbReference type="Gene3D" id="3.30.200.20">
    <property type="entry name" value="Phosphorylase Kinase, domain 1"/>
    <property type="match status" value="1"/>
</dbReference>
<feature type="domain" description="Acyl-CoA dehydrogenase/oxidase C-terminal" evidence="22">
    <location>
        <begin position="599"/>
        <end position="747"/>
    </location>
</feature>
<evidence type="ECO:0000256" key="15">
    <source>
        <dbReference type="ARBA" id="ARBA00046026"/>
    </source>
</evidence>
<comment type="function">
    <text evidence="15">Acyl-CoA dehydrogenase, that exhibits maximal activity towards saturated C22-CoA. Probably participates in beta-oxydation and energy production but could also play a role in the metabolism of specific fatty acids to control fatty acids composition of cellular lipids in brain.</text>
</comment>
<keyword evidence="12" id="KW-0472">Membrane</keyword>
<comment type="catalytic activity">
    <reaction evidence="17">
        <text>docosanoyl-CoA + oxidized [electron-transfer flavoprotein] + H(+) = (2E)-docosenoyl-CoA + reduced [electron-transfer flavoprotein]</text>
        <dbReference type="Rhea" id="RHEA:47228"/>
        <dbReference type="Rhea" id="RHEA-COMP:10685"/>
        <dbReference type="Rhea" id="RHEA-COMP:10686"/>
        <dbReference type="ChEBI" id="CHEBI:15378"/>
        <dbReference type="ChEBI" id="CHEBI:57692"/>
        <dbReference type="ChEBI" id="CHEBI:58307"/>
        <dbReference type="ChEBI" id="CHEBI:65059"/>
        <dbReference type="ChEBI" id="CHEBI:74692"/>
    </reaction>
    <physiologicalReaction direction="left-to-right" evidence="17">
        <dbReference type="Rhea" id="RHEA:47229"/>
    </physiologicalReaction>
</comment>
<evidence type="ECO:0000259" key="22">
    <source>
        <dbReference type="Pfam" id="PF00441"/>
    </source>
</evidence>
<evidence type="ECO:0000256" key="17">
    <source>
        <dbReference type="ARBA" id="ARBA00048020"/>
    </source>
</evidence>
<dbReference type="Ensembl" id="ENSCMIT00000012064.1">
    <property type="protein sequence ID" value="ENSCMIP00000011779.1"/>
    <property type="gene ID" value="ENSCMIG00000006018.1"/>
</dbReference>
<keyword evidence="8" id="KW-0274">FAD</keyword>
<dbReference type="FunFam" id="1.20.140.10:FF:000018">
    <property type="entry name" value="Acyl-CoA dehydrogenase family member 10"/>
    <property type="match status" value="1"/>
</dbReference>
<evidence type="ECO:0000256" key="14">
    <source>
        <dbReference type="ARBA" id="ARBA00040622"/>
    </source>
</evidence>
<dbReference type="InterPro" id="IPR006091">
    <property type="entry name" value="Acyl-CoA_Oxase/DH_mid-dom"/>
</dbReference>
<reference evidence="26" key="4">
    <citation type="submission" date="2025-08" db="UniProtKB">
        <authorList>
            <consortium name="Ensembl"/>
        </authorList>
    </citation>
    <scope>IDENTIFICATION</scope>
</reference>
<dbReference type="InterPro" id="IPR011009">
    <property type="entry name" value="Kinase-like_dom_sf"/>
</dbReference>
<evidence type="ECO:0000256" key="7">
    <source>
        <dbReference type="ARBA" id="ARBA00022630"/>
    </source>
</evidence>
<evidence type="ECO:0000256" key="10">
    <source>
        <dbReference type="ARBA" id="ARBA00023002"/>
    </source>
</evidence>
<dbReference type="Gene3D" id="2.40.110.10">
    <property type="entry name" value="Butyryl-CoA Dehydrogenase, subunit A, domain 2"/>
    <property type="match status" value="1"/>
</dbReference>